<protein>
    <submittedName>
        <fullName evidence="1">Ferritin-like domain-containing protein</fullName>
    </submittedName>
</protein>
<keyword evidence="2" id="KW-1185">Reference proteome</keyword>
<gene>
    <name evidence="1" type="ORF">D3273_11245</name>
</gene>
<dbReference type="RefSeq" id="WP_129226521.1">
    <property type="nucleotide sequence ID" value="NZ_QYBB01000010.1"/>
</dbReference>
<dbReference type="EMBL" id="QYBB01000010">
    <property type="protein sequence ID" value="RYC31991.1"/>
    <property type="molecule type" value="Genomic_DNA"/>
</dbReference>
<evidence type="ECO:0000313" key="1">
    <source>
        <dbReference type="EMBL" id="RYC31991.1"/>
    </source>
</evidence>
<dbReference type="PANTHER" id="PTHR31694:SF26">
    <property type="entry name" value="OS05G0151100 PROTEIN"/>
    <property type="match status" value="1"/>
</dbReference>
<dbReference type="Proteomes" id="UP000290759">
    <property type="component" value="Unassembled WGS sequence"/>
</dbReference>
<reference evidence="1 2" key="1">
    <citation type="submission" date="2018-12" db="EMBL/GenBank/DDBJ databases">
        <authorList>
            <person name="Grouzdev D.S."/>
            <person name="Krutkina M.S."/>
        </authorList>
    </citation>
    <scope>NUCLEOTIDE SEQUENCE [LARGE SCALE GENOMIC DNA]</scope>
    <source>
        <strain evidence="1 2">RmlP026</strain>
    </source>
</reference>
<comment type="caution">
    <text evidence="1">The sequence shown here is derived from an EMBL/GenBank/DDBJ whole genome shotgun (WGS) entry which is preliminary data.</text>
</comment>
<reference evidence="1 2" key="2">
    <citation type="submission" date="2019-02" db="EMBL/GenBank/DDBJ databases">
        <title>'Lichenibacterium ramalinii' gen. nov. sp. nov., 'Lichenibacterium minor' gen. nov. sp. nov.</title>
        <authorList>
            <person name="Pankratov T."/>
        </authorList>
    </citation>
    <scope>NUCLEOTIDE SEQUENCE [LARGE SCALE GENOMIC DNA]</scope>
    <source>
        <strain evidence="1 2">RmlP026</strain>
    </source>
</reference>
<proteinExistence type="predicted"/>
<dbReference type="OrthoDB" id="954262at2"/>
<dbReference type="Pfam" id="PF13668">
    <property type="entry name" value="Ferritin_2"/>
    <property type="match status" value="1"/>
</dbReference>
<dbReference type="InterPro" id="IPR052965">
    <property type="entry name" value="Pigment-catalase-like"/>
</dbReference>
<dbReference type="InterPro" id="IPR006311">
    <property type="entry name" value="TAT_signal"/>
</dbReference>
<dbReference type="AlphaFoldDB" id="A0A4Q2UA02"/>
<name>A0A4Q2UA02_9HYPH</name>
<accession>A0A4Q2UA02</accession>
<dbReference type="PROSITE" id="PS51318">
    <property type="entry name" value="TAT"/>
    <property type="match status" value="1"/>
</dbReference>
<dbReference type="PANTHER" id="PTHR31694">
    <property type="entry name" value="DESICCATION-LIKE PROTEIN"/>
    <property type="match status" value="1"/>
</dbReference>
<organism evidence="1 2">
    <name type="scientific">Lichenibacterium minor</name>
    <dbReference type="NCBI Taxonomy" id="2316528"/>
    <lineage>
        <taxon>Bacteria</taxon>
        <taxon>Pseudomonadati</taxon>
        <taxon>Pseudomonadota</taxon>
        <taxon>Alphaproteobacteria</taxon>
        <taxon>Hyphomicrobiales</taxon>
        <taxon>Lichenihabitantaceae</taxon>
        <taxon>Lichenibacterium</taxon>
    </lineage>
</organism>
<evidence type="ECO:0000313" key="2">
    <source>
        <dbReference type="Proteomes" id="UP000290759"/>
    </source>
</evidence>
<sequence>MNDANSTHTTEAGAERPLDLEAGRRAFMKAAGITGALAAFAGAMGATEAKAQSSDVDTAILNFALNLEYLEGEYYNRGVYGVGLPATLTSGKGFGGGGVRGGSKVNFQNAIVLDAMAEVANDEKNHVTFIRSTLGSAAAAEPIISLDTAFTAFAAAAGLPGNFTPYDNDYDFLLGAYILTEVGVTAYNGAAPFITSKTILAAASSIFAAEAYHLGTIRTLLFAQQNAGYNNATALISAARAKLSGTLDDEGIGADQSTLAGGFPSPANVTDTDPNGLAWARTPRQVLNVVTGTAGAMAGGFFPSGLSNPNGELGRLLAATGG</sequence>